<dbReference type="InterPro" id="IPR043143">
    <property type="entry name" value="Mal/L-sulf/L-lact_DH-like_NADP"/>
</dbReference>
<dbReference type="Pfam" id="PF02615">
    <property type="entry name" value="Ldh_2"/>
    <property type="match status" value="1"/>
</dbReference>
<dbReference type="EC" id="1.1.1.130" evidence="2"/>
<organism evidence="2 3">
    <name type="scientific">Fredinandcohnia salidurans</name>
    <dbReference type="NCBI Taxonomy" id="2595041"/>
    <lineage>
        <taxon>Bacteria</taxon>
        <taxon>Bacillati</taxon>
        <taxon>Bacillota</taxon>
        <taxon>Bacilli</taxon>
        <taxon>Bacillales</taxon>
        <taxon>Bacillaceae</taxon>
        <taxon>Fredinandcohnia</taxon>
    </lineage>
</organism>
<dbReference type="GO" id="GO:0047559">
    <property type="term" value="F:3-dehydro-L-gulonate 2-dehydrogenase activity"/>
    <property type="evidence" value="ECO:0007669"/>
    <property type="project" value="UniProtKB-EC"/>
</dbReference>
<dbReference type="Proteomes" id="UP001597227">
    <property type="component" value="Unassembled WGS sequence"/>
</dbReference>
<protein>
    <submittedName>
        <fullName evidence="2">3-dehydro-L-gulonate 2-dehydrogenase</fullName>
        <ecNumber evidence="2">1.1.1.130</ecNumber>
    </submittedName>
</protein>
<dbReference type="Gene3D" id="1.10.1530.10">
    <property type="match status" value="1"/>
</dbReference>
<proteinExistence type="predicted"/>
<dbReference type="RefSeq" id="WP_388041942.1">
    <property type="nucleotide sequence ID" value="NZ_JBHUEK010000034.1"/>
</dbReference>
<dbReference type="SUPFAM" id="SSF89733">
    <property type="entry name" value="L-sulfolactate dehydrogenase-like"/>
    <property type="match status" value="1"/>
</dbReference>
<dbReference type="PANTHER" id="PTHR11091">
    <property type="entry name" value="OXIDOREDUCTASE-RELATED"/>
    <property type="match status" value="1"/>
</dbReference>
<dbReference type="NCBIfam" id="NF009750">
    <property type="entry name" value="PRK13260.1"/>
    <property type="match status" value="1"/>
</dbReference>
<keyword evidence="1 2" id="KW-0560">Oxidoreductase</keyword>
<dbReference type="InterPro" id="IPR003767">
    <property type="entry name" value="Malate/L-lactate_DH-like"/>
</dbReference>
<evidence type="ECO:0000313" key="2">
    <source>
        <dbReference type="EMBL" id="MFD1781557.1"/>
    </source>
</evidence>
<comment type="caution">
    <text evidence="2">The sequence shown here is derived from an EMBL/GenBank/DDBJ whole genome shotgun (WGS) entry which is preliminary data.</text>
</comment>
<dbReference type="PANTHER" id="PTHR11091:SF3">
    <property type="entry name" value="2,3-DIKETO-L-GULONATE REDUCTASE"/>
    <property type="match status" value="1"/>
</dbReference>
<dbReference type="InterPro" id="IPR036111">
    <property type="entry name" value="Mal/L-sulfo/L-lacto_DH-like_sf"/>
</dbReference>
<accession>A0ABW4MUA3</accession>
<dbReference type="InterPro" id="IPR043144">
    <property type="entry name" value="Mal/L-sulf/L-lact_DH-like_ah"/>
</dbReference>
<keyword evidence="3" id="KW-1185">Reference proteome</keyword>
<evidence type="ECO:0000256" key="1">
    <source>
        <dbReference type="ARBA" id="ARBA00023002"/>
    </source>
</evidence>
<sequence length="335" mass="36692">MTRISFETMKSEIKRAFINAGMSEEKAEVCARVHTETSCDGVASHGLNRVPRFVDYIKRGWVDVDAEPTLVKSLGAIEIYNGNRGPGILNALTAMDRAMEIAKTYGVGIVTLQNTTHWMRGGTYGLKAVNNGFIGICWTNTESVMPAWGAVDTRVGNNPFVMAVPRKKGHIILDMAMSQYSYGKLQTTELKKELLPFPGGFDEEGNLTREPGPIERTKRILPMGYWKGSGFSILLDAIAAIMSGGLSTNEIDKVQEGSCGGCSQVFIALDPTQINGEEHSEKITDGIVDFIKASEPEKEGGQVYYPGENSLNNRYKNIEQGIPADDGIWKEVLSL</sequence>
<reference evidence="3" key="1">
    <citation type="journal article" date="2019" name="Int. J. Syst. Evol. Microbiol.">
        <title>The Global Catalogue of Microorganisms (GCM) 10K type strain sequencing project: providing services to taxonomists for standard genome sequencing and annotation.</title>
        <authorList>
            <consortium name="The Broad Institute Genomics Platform"/>
            <consortium name="The Broad Institute Genome Sequencing Center for Infectious Disease"/>
            <person name="Wu L."/>
            <person name="Ma J."/>
        </authorList>
    </citation>
    <scope>NUCLEOTIDE SEQUENCE [LARGE SCALE GENOMIC DNA]</scope>
    <source>
        <strain evidence="3">CCUG 15531</strain>
    </source>
</reference>
<dbReference type="Gene3D" id="3.30.1370.60">
    <property type="entry name" value="Hypothetical oxidoreductase yiak, domain 2"/>
    <property type="match status" value="1"/>
</dbReference>
<name>A0ABW4MUA3_9BACI</name>
<gene>
    <name evidence="2" type="primary">yiaK</name>
    <name evidence="2" type="ORF">ACFSFW_23190</name>
</gene>
<evidence type="ECO:0000313" key="3">
    <source>
        <dbReference type="Proteomes" id="UP001597227"/>
    </source>
</evidence>
<dbReference type="EMBL" id="JBHUEK010000034">
    <property type="protein sequence ID" value="MFD1781557.1"/>
    <property type="molecule type" value="Genomic_DNA"/>
</dbReference>